<dbReference type="Gene3D" id="1.10.510.10">
    <property type="entry name" value="Transferase(Phosphotransferase) domain 1"/>
    <property type="match status" value="1"/>
</dbReference>
<evidence type="ECO:0000256" key="4">
    <source>
        <dbReference type="ARBA" id="ARBA00022777"/>
    </source>
</evidence>
<keyword evidence="4 7" id="KW-0418">Kinase</keyword>
<proteinExistence type="predicted"/>
<keyword evidence="5" id="KW-0067">ATP-binding</keyword>
<evidence type="ECO:0000313" key="7">
    <source>
        <dbReference type="EMBL" id="CCD50934.1"/>
    </source>
</evidence>
<keyword evidence="2" id="KW-0808">Transferase</keyword>
<dbReference type="SUPFAM" id="SSF56112">
    <property type="entry name" value="Protein kinase-like (PK-like)"/>
    <property type="match status" value="1"/>
</dbReference>
<evidence type="ECO:0000313" key="8">
    <source>
        <dbReference type="Proteomes" id="UP000008177"/>
    </source>
</evidence>
<evidence type="ECO:0000256" key="3">
    <source>
        <dbReference type="ARBA" id="ARBA00022741"/>
    </source>
</evidence>
<dbReference type="GO" id="GO:0005524">
    <property type="term" value="F:ATP binding"/>
    <property type="evidence" value="ECO:0007669"/>
    <property type="project" value="UniProtKB-KW"/>
</dbReference>
<dbReference type="AlphaFoldDB" id="G2YGQ0"/>
<dbReference type="HOGENOM" id="CLU_2145478_0_0_1"/>
<keyword evidence="3" id="KW-0547">Nucleotide-binding</keyword>
<dbReference type="PANTHER" id="PTHR45646">
    <property type="entry name" value="SERINE/THREONINE-PROTEIN KINASE DOA-RELATED"/>
    <property type="match status" value="1"/>
</dbReference>
<dbReference type="InParanoid" id="G2YGQ0"/>
<evidence type="ECO:0000256" key="5">
    <source>
        <dbReference type="ARBA" id="ARBA00022840"/>
    </source>
</evidence>
<dbReference type="InterPro" id="IPR051175">
    <property type="entry name" value="CLK_kinases"/>
</dbReference>
<name>G2YGQ0_BOTF4</name>
<gene>
    <name evidence="7" type="ORF">BofuT4_P022020.1</name>
</gene>
<dbReference type="EMBL" id="FQ790332">
    <property type="protein sequence ID" value="CCD50934.1"/>
    <property type="molecule type" value="Genomic_DNA"/>
</dbReference>
<evidence type="ECO:0000259" key="6">
    <source>
        <dbReference type="Pfam" id="PF00069"/>
    </source>
</evidence>
<dbReference type="InterPro" id="IPR011009">
    <property type="entry name" value="Kinase-like_dom_sf"/>
</dbReference>
<dbReference type="Proteomes" id="UP000008177">
    <property type="component" value="Unplaced contigs"/>
</dbReference>
<feature type="domain" description="Protein kinase" evidence="6">
    <location>
        <begin position="36"/>
        <end position="81"/>
    </location>
</feature>
<dbReference type="PANTHER" id="PTHR45646:SF11">
    <property type="entry name" value="SERINE_THREONINE-PROTEIN KINASE DOA"/>
    <property type="match status" value="1"/>
</dbReference>
<dbReference type="GO" id="GO:0043484">
    <property type="term" value="P:regulation of RNA splicing"/>
    <property type="evidence" value="ECO:0007669"/>
    <property type="project" value="TreeGrafter"/>
</dbReference>
<reference evidence="8" key="1">
    <citation type="journal article" date="2011" name="PLoS Genet.">
        <title>Genomic analysis of the necrotrophic fungal pathogens Sclerotinia sclerotiorum and Botrytis cinerea.</title>
        <authorList>
            <person name="Amselem J."/>
            <person name="Cuomo C.A."/>
            <person name="van Kan J.A."/>
            <person name="Viaud M."/>
            <person name="Benito E.P."/>
            <person name="Couloux A."/>
            <person name="Coutinho P.M."/>
            <person name="de Vries R.P."/>
            <person name="Dyer P.S."/>
            <person name="Fillinger S."/>
            <person name="Fournier E."/>
            <person name="Gout L."/>
            <person name="Hahn M."/>
            <person name="Kohn L."/>
            <person name="Lapalu N."/>
            <person name="Plummer K.M."/>
            <person name="Pradier J.M."/>
            <person name="Quevillon E."/>
            <person name="Sharon A."/>
            <person name="Simon A."/>
            <person name="ten Have A."/>
            <person name="Tudzynski B."/>
            <person name="Tudzynski P."/>
            <person name="Wincker P."/>
            <person name="Andrew M."/>
            <person name="Anthouard V."/>
            <person name="Beever R.E."/>
            <person name="Beffa R."/>
            <person name="Benoit I."/>
            <person name="Bouzid O."/>
            <person name="Brault B."/>
            <person name="Chen Z."/>
            <person name="Choquer M."/>
            <person name="Collemare J."/>
            <person name="Cotton P."/>
            <person name="Danchin E.G."/>
            <person name="Da Silva C."/>
            <person name="Gautier A."/>
            <person name="Giraud C."/>
            <person name="Giraud T."/>
            <person name="Gonzalez C."/>
            <person name="Grossetete S."/>
            <person name="Guldener U."/>
            <person name="Henrissat B."/>
            <person name="Howlett B.J."/>
            <person name="Kodira C."/>
            <person name="Kretschmer M."/>
            <person name="Lappartient A."/>
            <person name="Leroch M."/>
            <person name="Levis C."/>
            <person name="Mauceli E."/>
            <person name="Neuveglise C."/>
            <person name="Oeser B."/>
            <person name="Pearson M."/>
            <person name="Poulain J."/>
            <person name="Poussereau N."/>
            <person name="Quesneville H."/>
            <person name="Rascle C."/>
            <person name="Schumacher J."/>
            <person name="Segurens B."/>
            <person name="Sexton A."/>
            <person name="Silva E."/>
            <person name="Sirven C."/>
            <person name="Soanes D.M."/>
            <person name="Talbot N.J."/>
            <person name="Templeton M."/>
            <person name="Yandava C."/>
            <person name="Yarden O."/>
            <person name="Zeng Q."/>
            <person name="Rollins J.A."/>
            <person name="Lebrun M.H."/>
            <person name="Dickman M."/>
        </authorList>
    </citation>
    <scope>NUCLEOTIDE SEQUENCE [LARGE SCALE GENOMIC DNA]</scope>
    <source>
        <strain evidence="8">T4</strain>
    </source>
</reference>
<dbReference type="Pfam" id="PF00069">
    <property type="entry name" value="Pkinase"/>
    <property type="match status" value="1"/>
</dbReference>
<keyword evidence="1" id="KW-0723">Serine/threonine-protein kinase</keyword>
<evidence type="ECO:0000256" key="2">
    <source>
        <dbReference type="ARBA" id="ARBA00022679"/>
    </source>
</evidence>
<sequence>MAKRNGGNPAQKYFKRLRLEYPSADTTRASRRFVKAMKPLHEIIKDQSKFSKNFLDLLRKIFVYDPNERITAKEALQHPWFKEAATADDGTEAAKIRLQRQSGTFVAPQRHH</sequence>
<protein>
    <submittedName>
        <fullName evidence="7">Similar to protein kinase, partial sequence</fullName>
    </submittedName>
</protein>
<dbReference type="GO" id="GO:0004674">
    <property type="term" value="F:protein serine/threonine kinase activity"/>
    <property type="evidence" value="ECO:0007669"/>
    <property type="project" value="UniProtKB-KW"/>
</dbReference>
<evidence type="ECO:0000256" key="1">
    <source>
        <dbReference type="ARBA" id="ARBA00022527"/>
    </source>
</evidence>
<dbReference type="GO" id="GO:0005634">
    <property type="term" value="C:nucleus"/>
    <property type="evidence" value="ECO:0007669"/>
    <property type="project" value="TreeGrafter"/>
</dbReference>
<organism evidence="7 8">
    <name type="scientific">Botryotinia fuckeliana (strain T4)</name>
    <name type="common">Noble rot fungus</name>
    <name type="synonym">Botrytis cinerea</name>
    <dbReference type="NCBI Taxonomy" id="999810"/>
    <lineage>
        <taxon>Eukaryota</taxon>
        <taxon>Fungi</taxon>
        <taxon>Dikarya</taxon>
        <taxon>Ascomycota</taxon>
        <taxon>Pezizomycotina</taxon>
        <taxon>Leotiomycetes</taxon>
        <taxon>Helotiales</taxon>
        <taxon>Sclerotiniaceae</taxon>
        <taxon>Botrytis</taxon>
    </lineage>
</organism>
<dbReference type="InterPro" id="IPR000719">
    <property type="entry name" value="Prot_kinase_dom"/>
</dbReference>
<dbReference type="STRING" id="999810.G2YGQ0"/>
<accession>G2YGQ0</accession>